<dbReference type="InterPro" id="IPR036104">
    <property type="entry name" value="BFN_sf"/>
</dbReference>
<dbReference type="PANTHER" id="PTHR15160">
    <property type="entry name" value="VON HIPPEL-LINDAU PROTEIN"/>
    <property type="match status" value="1"/>
</dbReference>
<dbReference type="AlphaFoldDB" id="A0A2P8DBU3"/>
<accession>A0A2P8DBU3</accession>
<sequence>MKKIELEITALSSSVTQTHSYAVVLGEINGLRRLPIVIGAFEAQAIVVALERIKPSRPLTHDLFYNFMLSFNIELQEVLIYKLEEGIFFAQLVCTSGNETIEIDSRTSDALALAVRIGCPIFTYENILEAAGLFMDQPAASATPTPSAEEEQPEPVSGSDLKGKTLDELNDLLQQVLDNEDYMQAVAIRDEIKKREGKA</sequence>
<evidence type="ECO:0000313" key="3">
    <source>
        <dbReference type="EMBL" id="PSK94698.1"/>
    </source>
</evidence>
<dbReference type="SUPFAM" id="SSF103256">
    <property type="entry name" value="Hypothetical protein TM0160"/>
    <property type="match status" value="1"/>
</dbReference>
<dbReference type="OrthoDB" id="9788698at2"/>
<dbReference type="InterPro" id="IPR003729">
    <property type="entry name" value="Bi_nuclease_dom"/>
</dbReference>
<keyword evidence="4" id="KW-1185">Reference proteome</keyword>
<dbReference type="Gene3D" id="3.10.690.10">
    <property type="entry name" value="Bifunctional nuclease domain"/>
    <property type="match status" value="1"/>
</dbReference>
<dbReference type="EMBL" id="PYGD01000001">
    <property type="protein sequence ID" value="PSK94698.1"/>
    <property type="molecule type" value="Genomic_DNA"/>
</dbReference>
<dbReference type="Proteomes" id="UP000240572">
    <property type="component" value="Unassembled WGS sequence"/>
</dbReference>
<evidence type="ECO:0000259" key="2">
    <source>
        <dbReference type="PROSITE" id="PS51658"/>
    </source>
</evidence>
<evidence type="ECO:0000313" key="4">
    <source>
        <dbReference type="Proteomes" id="UP000240572"/>
    </source>
</evidence>
<name>A0A2P8DBU3_9BACT</name>
<dbReference type="Pfam" id="PF02577">
    <property type="entry name" value="BFN_dom"/>
    <property type="match status" value="1"/>
</dbReference>
<dbReference type="PROSITE" id="PS51658">
    <property type="entry name" value="BFN"/>
    <property type="match status" value="1"/>
</dbReference>
<feature type="region of interest" description="Disordered" evidence="1">
    <location>
        <begin position="139"/>
        <end position="163"/>
    </location>
</feature>
<reference evidence="3 4" key="1">
    <citation type="submission" date="2018-03" db="EMBL/GenBank/DDBJ databases">
        <title>Genomic Encyclopedia of Type Strains, Phase III (KMG-III): the genomes of soil and plant-associated and newly described type strains.</title>
        <authorList>
            <person name="Whitman W."/>
        </authorList>
    </citation>
    <scope>NUCLEOTIDE SEQUENCE [LARGE SCALE GENOMIC DNA]</scope>
    <source>
        <strain evidence="3 4">CGMCC 1.12700</strain>
    </source>
</reference>
<dbReference type="RefSeq" id="WP_106521387.1">
    <property type="nucleotide sequence ID" value="NZ_PYGD01000001.1"/>
</dbReference>
<gene>
    <name evidence="3" type="ORF">B0I18_101858</name>
</gene>
<feature type="domain" description="BFN" evidence="2">
    <location>
        <begin position="3"/>
        <end position="135"/>
    </location>
</feature>
<organism evidence="3 4">
    <name type="scientific">Taibaiella chishuiensis</name>
    <dbReference type="NCBI Taxonomy" id="1434707"/>
    <lineage>
        <taxon>Bacteria</taxon>
        <taxon>Pseudomonadati</taxon>
        <taxon>Bacteroidota</taxon>
        <taxon>Chitinophagia</taxon>
        <taxon>Chitinophagales</taxon>
        <taxon>Chitinophagaceae</taxon>
        <taxon>Taibaiella</taxon>
    </lineage>
</organism>
<proteinExistence type="predicted"/>
<protein>
    <recommendedName>
        <fullName evidence="2">BFN domain-containing protein</fullName>
    </recommendedName>
</protein>
<dbReference type="PANTHER" id="PTHR15160:SF1">
    <property type="entry name" value="VON HIPPEL-LINDAU DISEASE TUMOR SUPPRESSOR"/>
    <property type="match status" value="1"/>
</dbReference>
<comment type="caution">
    <text evidence="3">The sequence shown here is derived from an EMBL/GenBank/DDBJ whole genome shotgun (WGS) entry which is preliminary data.</text>
</comment>
<evidence type="ECO:0000256" key="1">
    <source>
        <dbReference type="SAM" id="MobiDB-lite"/>
    </source>
</evidence>
<dbReference type="GO" id="GO:0004518">
    <property type="term" value="F:nuclease activity"/>
    <property type="evidence" value="ECO:0007669"/>
    <property type="project" value="InterPro"/>
</dbReference>